<evidence type="ECO:0000259" key="2">
    <source>
        <dbReference type="Pfam" id="PF13568"/>
    </source>
</evidence>
<proteinExistence type="predicted"/>
<evidence type="ECO:0000313" key="3">
    <source>
        <dbReference type="EMBL" id="RXR20272.1"/>
    </source>
</evidence>
<keyword evidence="1" id="KW-0732">Signal</keyword>
<dbReference type="InterPro" id="IPR025665">
    <property type="entry name" value="Beta-barrel_OMP_2"/>
</dbReference>
<dbReference type="AlphaFoldDB" id="A0A4Q1K413"/>
<dbReference type="Proteomes" id="UP000289857">
    <property type="component" value="Unassembled WGS sequence"/>
</dbReference>
<reference evidence="4" key="1">
    <citation type="submission" date="2019-01" db="EMBL/GenBank/DDBJ databases">
        <title>Cytophagaceae bacterium strain CAR-16.</title>
        <authorList>
            <person name="Chen W.-M."/>
        </authorList>
    </citation>
    <scope>NUCLEOTIDE SEQUENCE [LARGE SCALE GENOMIC DNA]</scope>
    <source>
        <strain evidence="4">WWJ-16</strain>
    </source>
</reference>
<dbReference type="Pfam" id="PF13568">
    <property type="entry name" value="OMP_b-brl_2"/>
    <property type="match status" value="1"/>
</dbReference>
<dbReference type="EMBL" id="SBKN01000009">
    <property type="protein sequence ID" value="RXR20272.1"/>
    <property type="molecule type" value="Genomic_DNA"/>
</dbReference>
<organism evidence="3 4">
    <name type="scientific">Flavobacterium stagni</name>
    <dbReference type="NCBI Taxonomy" id="2506421"/>
    <lineage>
        <taxon>Bacteria</taxon>
        <taxon>Pseudomonadati</taxon>
        <taxon>Bacteroidota</taxon>
        <taxon>Flavobacteriia</taxon>
        <taxon>Flavobacteriales</taxon>
        <taxon>Flavobacteriaceae</taxon>
        <taxon>Flavobacterium</taxon>
    </lineage>
</organism>
<feature type="signal peptide" evidence="1">
    <location>
        <begin position="1"/>
        <end position="19"/>
    </location>
</feature>
<dbReference type="RefSeq" id="WP_129462323.1">
    <property type="nucleotide sequence ID" value="NZ_SBKN01000009.1"/>
</dbReference>
<keyword evidence="4" id="KW-1185">Reference proteome</keyword>
<sequence>MKKIIVMLVFALGGSSLQAQVVKFGLKAGVNFANYQGGNIQNVDFNTLTSYHAGLVTEIKVFENLSFQPELLYSTQGSELKGLGTQIKNELGYLSVPVLAKFYLTKNRLSLELGPQASVLVSQRNNVSLGDSNTFDFAVAGGLSYKITNGLFVSGRYAAGLTEPKRDADVKNAVVQFSLGYLF</sequence>
<dbReference type="SUPFAM" id="SSF56925">
    <property type="entry name" value="OMPA-like"/>
    <property type="match status" value="1"/>
</dbReference>
<dbReference type="OrthoDB" id="947434at2"/>
<evidence type="ECO:0000313" key="4">
    <source>
        <dbReference type="Proteomes" id="UP000289857"/>
    </source>
</evidence>
<comment type="caution">
    <text evidence="3">The sequence shown here is derived from an EMBL/GenBank/DDBJ whole genome shotgun (WGS) entry which is preliminary data.</text>
</comment>
<feature type="chain" id="PRO_5020240644" evidence="1">
    <location>
        <begin position="20"/>
        <end position="183"/>
    </location>
</feature>
<evidence type="ECO:0000256" key="1">
    <source>
        <dbReference type="SAM" id="SignalP"/>
    </source>
</evidence>
<dbReference type="InterPro" id="IPR011250">
    <property type="entry name" value="OMP/PagP_B-barrel"/>
</dbReference>
<feature type="domain" description="Outer membrane protein beta-barrel" evidence="2">
    <location>
        <begin position="18"/>
        <end position="162"/>
    </location>
</feature>
<protein>
    <submittedName>
        <fullName evidence="3">PorT family protein</fullName>
    </submittedName>
</protein>
<accession>A0A4Q1K413</accession>
<name>A0A4Q1K413_9FLAO</name>
<gene>
    <name evidence="3" type="ORF">EQG61_12695</name>
</gene>